<dbReference type="Proteomes" id="UP001165740">
    <property type="component" value="Chromosome 9"/>
</dbReference>
<protein>
    <submittedName>
        <fullName evidence="7 8">Uncharacterized protein LOC106061060 isoform X1</fullName>
    </submittedName>
</protein>
<evidence type="ECO:0000256" key="4">
    <source>
        <dbReference type="SAM" id="MobiDB-lite"/>
    </source>
</evidence>
<keyword evidence="1 3" id="KW-0479">Metal-binding</keyword>
<feature type="domain" description="RING-type" evidence="5">
    <location>
        <begin position="337"/>
        <end position="372"/>
    </location>
</feature>
<dbReference type="AlphaFoldDB" id="A0A9W3BGY4"/>
<dbReference type="Gene3D" id="1.10.1170.10">
    <property type="entry name" value="Inhibitor Of Apoptosis Protein (2mihbC-IAP-1), Chain A"/>
    <property type="match status" value="1"/>
</dbReference>
<evidence type="ECO:0000313" key="6">
    <source>
        <dbReference type="Proteomes" id="UP001165740"/>
    </source>
</evidence>
<proteinExistence type="predicted"/>
<evidence type="ECO:0000256" key="2">
    <source>
        <dbReference type="ARBA" id="ARBA00022833"/>
    </source>
</evidence>
<dbReference type="Gene3D" id="1.10.533.10">
    <property type="entry name" value="Death Domain, Fas"/>
    <property type="match status" value="1"/>
</dbReference>
<feature type="region of interest" description="Disordered" evidence="4">
    <location>
        <begin position="1"/>
        <end position="24"/>
    </location>
</feature>
<dbReference type="RefSeq" id="XP_055898696.1">
    <property type="nucleotide sequence ID" value="XM_056042721.1"/>
</dbReference>
<dbReference type="InterPro" id="IPR050784">
    <property type="entry name" value="IAP"/>
</dbReference>
<evidence type="ECO:0000256" key="3">
    <source>
        <dbReference type="PROSITE-ProRule" id="PRU00175"/>
    </source>
</evidence>
<dbReference type="OrthoDB" id="10251804at2759"/>
<evidence type="ECO:0000313" key="8">
    <source>
        <dbReference type="RefSeq" id="XP_055898696.1"/>
    </source>
</evidence>
<dbReference type="PROSITE" id="PS50089">
    <property type="entry name" value="ZF_RING_2"/>
    <property type="match status" value="1"/>
</dbReference>
<dbReference type="GeneID" id="106061060"/>
<evidence type="ECO:0000259" key="5">
    <source>
        <dbReference type="PROSITE" id="PS50089"/>
    </source>
</evidence>
<gene>
    <name evidence="7 8" type="primary">LOC106061060</name>
</gene>
<dbReference type="Pfam" id="PF13920">
    <property type="entry name" value="zf-C3HC4_3"/>
    <property type="match status" value="1"/>
</dbReference>
<dbReference type="GO" id="GO:0008270">
    <property type="term" value="F:zinc ion binding"/>
    <property type="evidence" value="ECO:0007669"/>
    <property type="project" value="UniProtKB-KW"/>
</dbReference>
<dbReference type="InterPro" id="IPR001841">
    <property type="entry name" value="Znf_RING"/>
</dbReference>
<dbReference type="RefSeq" id="XP_055898695.1">
    <property type="nucleotide sequence ID" value="XM_056042720.1"/>
</dbReference>
<name>A0A9W3BGY4_BIOGL</name>
<organism evidence="6 8">
    <name type="scientific">Biomphalaria glabrata</name>
    <name type="common">Bloodfluke planorb</name>
    <name type="synonym">Freshwater snail</name>
    <dbReference type="NCBI Taxonomy" id="6526"/>
    <lineage>
        <taxon>Eukaryota</taxon>
        <taxon>Metazoa</taxon>
        <taxon>Spiralia</taxon>
        <taxon>Lophotrochozoa</taxon>
        <taxon>Mollusca</taxon>
        <taxon>Gastropoda</taxon>
        <taxon>Heterobranchia</taxon>
        <taxon>Euthyneura</taxon>
        <taxon>Panpulmonata</taxon>
        <taxon>Hygrophila</taxon>
        <taxon>Lymnaeoidea</taxon>
        <taxon>Planorbidae</taxon>
        <taxon>Biomphalaria</taxon>
    </lineage>
</organism>
<keyword evidence="2" id="KW-0862">Zinc</keyword>
<evidence type="ECO:0000313" key="7">
    <source>
        <dbReference type="RefSeq" id="XP_055898695.1"/>
    </source>
</evidence>
<dbReference type="PANTHER" id="PTHR10044">
    <property type="entry name" value="INHIBITOR OF APOPTOSIS"/>
    <property type="match status" value="1"/>
</dbReference>
<accession>A0A9W3BGY4</accession>
<keyword evidence="6" id="KW-1185">Reference proteome</keyword>
<reference evidence="7 8" key="1">
    <citation type="submission" date="2025-04" db="UniProtKB">
        <authorList>
            <consortium name="RefSeq"/>
        </authorList>
    </citation>
    <scope>IDENTIFICATION</scope>
</reference>
<evidence type="ECO:0000256" key="1">
    <source>
        <dbReference type="ARBA" id="ARBA00022771"/>
    </source>
</evidence>
<dbReference type="InterPro" id="IPR011029">
    <property type="entry name" value="DEATH-like_dom_sf"/>
</dbReference>
<sequence length="384" mass="42688">MGNVDSTLFGTHHRNSSKSSSSTVCSEHGDVLNIIGDNQQIEGSLDFTGRINLIHEGVLNIIGNGNTIKRLTFYLRQDAFGKTVIVHNDVLMVTGKGYRVTGAENFQMYYEKSYIKHKGSLRIQGNGNTILDIHIQGKFEDDLTANRYSDNIEIIGNGNVVRTVRLLNNQVVGPVDVQINEILSIKGFGNLTQDLETYTEYKEFLMYDHGCHSSSGDFEFRYIDENLFDENITEAIQNYRSKKCAEVNMSRLSMFQKCEDDDPLCHNATVSNDQIQNVPLQSSLSTSSGQSKGDPSNTDACLQQCESPTSSSVTLDSNVLCQQLAHELEALKAQRLCKVCRSKDSCMTFTPCGHFVSCEDCCSKVDRCPACQSHIDNTVITIIP</sequence>
<keyword evidence="1 3" id="KW-0863">Zinc-finger</keyword>